<sequence length="123" mass="14322">MDHFLSPTRAATVKDLDDFQKNQHTFYRLQLLPSISGSPITRFDSWLECFESIVDGTGCQAISSQLDFDLYDVGEKKLRTLGRVTFARSIRRVSLKIRIYCYERDFRELYPWMGCNPKTQISA</sequence>
<gene>
    <name evidence="1" type="ORF">APZ42_032018</name>
</gene>
<proteinExistence type="predicted"/>
<evidence type="ECO:0000313" key="2">
    <source>
        <dbReference type="Proteomes" id="UP000076858"/>
    </source>
</evidence>
<name>A0A164MCK7_9CRUS</name>
<dbReference type="EMBL" id="LRGB01003025">
    <property type="protein sequence ID" value="KZS04936.1"/>
    <property type="molecule type" value="Genomic_DNA"/>
</dbReference>
<dbReference type="Proteomes" id="UP000076858">
    <property type="component" value="Unassembled WGS sequence"/>
</dbReference>
<protein>
    <submittedName>
        <fullName evidence="1">Uncharacterized protein</fullName>
    </submittedName>
</protein>
<organism evidence="1 2">
    <name type="scientific">Daphnia magna</name>
    <dbReference type="NCBI Taxonomy" id="35525"/>
    <lineage>
        <taxon>Eukaryota</taxon>
        <taxon>Metazoa</taxon>
        <taxon>Ecdysozoa</taxon>
        <taxon>Arthropoda</taxon>
        <taxon>Crustacea</taxon>
        <taxon>Branchiopoda</taxon>
        <taxon>Diplostraca</taxon>
        <taxon>Cladocera</taxon>
        <taxon>Anomopoda</taxon>
        <taxon>Daphniidae</taxon>
        <taxon>Daphnia</taxon>
    </lineage>
</organism>
<dbReference type="AlphaFoldDB" id="A0A164MCK7"/>
<comment type="caution">
    <text evidence="1">The sequence shown here is derived from an EMBL/GenBank/DDBJ whole genome shotgun (WGS) entry which is preliminary data.</text>
</comment>
<evidence type="ECO:0000313" key="1">
    <source>
        <dbReference type="EMBL" id="KZS04936.1"/>
    </source>
</evidence>
<reference evidence="1 2" key="1">
    <citation type="submission" date="2016-03" db="EMBL/GenBank/DDBJ databases">
        <title>EvidentialGene: Evidence-directed Construction of Genes on Genomes.</title>
        <authorList>
            <person name="Gilbert D.G."/>
            <person name="Choi J.-H."/>
            <person name="Mockaitis K."/>
            <person name="Colbourne J."/>
            <person name="Pfrender M."/>
        </authorList>
    </citation>
    <scope>NUCLEOTIDE SEQUENCE [LARGE SCALE GENOMIC DNA]</scope>
    <source>
        <strain evidence="1 2">Xinb3</strain>
        <tissue evidence="1">Complete organism</tissue>
    </source>
</reference>
<dbReference type="OrthoDB" id="8054888at2759"/>
<keyword evidence="2" id="KW-1185">Reference proteome</keyword>
<accession>A0A164MCK7</accession>